<sequence>MSSLLRVLVVGDNSNILLYASRFRLAKSVELYHVSESKSNRFEMDTLAYGRDEFQLDNHFTSVAHLEEAMRQAGESGVIFDLIILSASSLQEMSSLAMQLNPMININSKIFLESSGYIQLEQFVKMSMDLPQLNIFSIVTDYDLREVSPNRYKQYAAPGAQNCIYLGDSSPISSKKQNSVGSSSTKYPKSVGTLLSTFQKLFEKLFPQDKIDLCNGSQAEFLSTMWTTAIPKICFDPLLILLEETDPQQLNHQVLAKPLISGLVTEVITILKSMGGKLPTNLESENELLAHWQSFYAGTGEMPAMVYHFVNRTSPLNIDMLLLQPILLADDYYIKTPYLEFLYSLMSQYQKLNDGTSRWFVRKETDGIQNGGGNNNIAVLTEENEQLQSQLVEVRRQLEERDSYLKKLEADTQQSGSQVQALQNQIASLREVIVGQSQKHDALTQELKQAQQQAQQAQQVAPLQKLRDVNNSNDQAASFTSAVGDVPQETTKNNPYSDNYDSGGTPDLKDIENFALLGVSYGDTPQRDAAKQQQQQQRAVPGLSNQNTPPPTATTVNGVNSVPVSATATGGTLPNTTDVDRSLRERELEIRRKELELQEKELNFQKRAVQQQQQRQHKYAGVGVNGPSGGPPSPTLGSSRKPSYPQLQQAPGLRSNRTMHGATPGGFGPGGGYGDPMAGVNGKPHRVTAGPGGYGLQAAAPSQPQGHYPPYAIKPTSRKNRHSNMPTIGNASSVGFHDYSRPTASAGGPVVSSRVNSMSTGNLPNGPVPKSVRQSSVPAMNFPGNGSNPRLATNGRTPGFAGPNAAAGGNNNVTGGVSNEINKSFGSANSGSDPAHPTPDTSQNTVSHNLNGNSSNLQVPGANNSETNGPTGPQPPVLQVNGTEPEKPVDTNTATDTNETSEVNEEKDVASTGAGSVSGGGDESAGTGEKGKKKKFGLFGKKKNKSKK</sequence>
<feature type="compositionally biased region" description="Low complexity" evidence="2">
    <location>
        <begin position="797"/>
        <end position="817"/>
    </location>
</feature>
<protein>
    <recommendedName>
        <fullName evidence="3">Ketopantoate reductase C-terminal domain-containing protein</fullName>
    </recommendedName>
</protein>
<dbReference type="InterPro" id="IPR008927">
    <property type="entry name" value="6-PGluconate_DH-like_C_sf"/>
</dbReference>
<dbReference type="InterPro" id="IPR051402">
    <property type="entry name" value="KPR-Related"/>
</dbReference>
<dbReference type="PANTHER" id="PTHR21708:SF25">
    <property type="entry name" value="PROTEIN PAM1-RELATED"/>
    <property type="match status" value="1"/>
</dbReference>
<feature type="region of interest" description="Disordered" evidence="2">
    <location>
        <begin position="522"/>
        <end position="581"/>
    </location>
</feature>
<feature type="compositionally biased region" description="Polar residues" evidence="2">
    <location>
        <begin position="819"/>
        <end position="832"/>
    </location>
</feature>
<dbReference type="InterPro" id="IPR013328">
    <property type="entry name" value="6PGD_dom2"/>
</dbReference>
<dbReference type="AlphaFoldDB" id="A0A1Q3AH04"/>
<evidence type="ECO:0000256" key="2">
    <source>
        <dbReference type="SAM" id="MobiDB-lite"/>
    </source>
</evidence>
<dbReference type="Gene3D" id="1.10.1040.10">
    <property type="entry name" value="N-(1-d-carboxylethyl)-l-norvaline Dehydrogenase, domain 2"/>
    <property type="match status" value="1"/>
</dbReference>
<proteinExistence type="predicted"/>
<feature type="compositionally biased region" description="Polar residues" evidence="2">
    <location>
        <begin position="772"/>
        <end position="796"/>
    </location>
</feature>
<feature type="domain" description="Ketopantoate reductase C-terminal" evidence="3">
    <location>
        <begin position="221"/>
        <end position="350"/>
    </location>
</feature>
<dbReference type="Proteomes" id="UP000187013">
    <property type="component" value="Unassembled WGS sequence"/>
</dbReference>
<feature type="coiled-coil region" evidence="1">
    <location>
        <begin position="377"/>
        <end position="460"/>
    </location>
</feature>
<feature type="compositionally biased region" description="Polar residues" evidence="2">
    <location>
        <begin position="839"/>
        <end position="871"/>
    </location>
</feature>
<feature type="compositionally biased region" description="Polar residues" evidence="2">
    <location>
        <begin position="890"/>
        <end position="901"/>
    </location>
</feature>
<dbReference type="Pfam" id="PF08546">
    <property type="entry name" value="ApbA_C"/>
    <property type="match status" value="1"/>
</dbReference>
<evidence type="ECO:0000313" key="4">
    <source>
        <dbReference type="EMBL" id="GAV55024.1"/>
    </source>
</evidence>
<comment type="caution">
    <text evidence="4">The sequence shown here is derived from an EMBL/GenBank/DDBJ whole genome shotgun (WGS) entry which is preliminary data.</text>
</comment>
<gene>
    <name evidence="4" type="ORF">ZYGR_0AS03470</name>
</gene>
<dbReference type="SUPFAM" id="SSF48179">
    <property type="entry name" value="6-phosphogluconate dehydrogenase C-terminal domain-like"/>
    <property type="match status" value="1"/>
</dbReference>
<feature type="compositionally biased region" description="Polar residues" evidence="2">
    <location>
        <begin position="488"/>
        <end position="502"/>
    </location>
</feature>
<dbReference type="PANTHER" id="PTHR21708">
    <property type="entry name" value="PROBABLE 2-DEHYDROPANTOATE 2-REDUCTASE"/>
    <property type="match status" value="1"/>
</dbReference>
<reference evidence="4 5" key="1">
    <citation type="submission" date="2016-08" db="EMBL/GenBank/DDBJ databases">
        <title>Draft genome sequence of allopolyploid Zygosaccharomyces rouxii.</title>
        <authorList>
            <person name="Watanabe J."/>
            <person name="Uehara K."/>
            <person name="Mogi Y."/>
            <person name="Tsukioka Y."/>
        </authorList>
    </citation>
    <scope>NUCLEOTIDE SEQUENCE [LARGE SCALE GENOMIC DNA]</scope>
    <source>
        <strain evidence="4 5">NBRC 110957</strain>
    </source>
</reference>
<name>A0A1Q3AH04_ZYGRO</name>
<feature type="compositionally biased region" description="Basic residues" evidence="2">
    <location>
        <begin position="931"/>
        <end position="948"/>
    </location>
</feature>
<evidence type="ECO:0000256" key="1">
    <source>
        <dbReference type="SAM" id="Coils"/>
    </source>
</evidence>
<evidence type="ECO:0000313" key="5">
    <source>
        <dbReference type="Proteomes" id="UP000187013"/>
    </source>
</evidence>
<accession>A0A1Q3AH04</accession>
<dbReference type="GO" id="GO:0005737">
    <property type="term" value="C:cytoplasm"/>
    <property type="evidence" value="ECO:0007669"/>
    <property type="project" value="TreeGrafter"/>
</dbReference>
<keyword evidence="1" id="KW-0175">Coiled coil</keyword>
<feature type="region of interest" description="Disordered" evidence="2">
    <location>
        <begin position="479"/>
        <end position="508"/>
    </location>
</feature>
<dbReference type="InterPro" id="IPR013752">
    <property type="entry name" value="KPA_reductase"/>
</dbReference>
<feature type="region of interest" description="Disordered" evidence="2">
    <location>
        <begin position="759"/>
        <end position="948"/>
    </location>
</feature>
<evidence type="ECO:0000259" key="3">
    <source>
        <dbReference type="Pfam" id="PF08546"/>
    </source>
</evidence>
<feature type="compositionally biased region" description="Polar residues" evidence="2">
    <location>
        <begin position="543"/>
        <end position="577"/>
    </location>
</feature>
<feature type="compositionally biased region" description="Gly residues" evidence="2">
    <location>
        <begin position="663"/>
        <end position="674"/>
    </location>
</feature>
<organism evidence="4 5">
    <name type="scientific">Zygosaccharomyces rouxii</name>
    <dbReference type="NCBI Taxonomy" id="4956"/>
    <lineage>
        <taxon>Eukaryota</taxon>
        <taxon>Fungi</taxon>
        <taxon>Dikarya</taxon>
        <taxon>Ascomycota</taxon>
        <taxon>Saccharomycotina</taxon>
        <taxon>Saccharomycetes</taxon>
        <taxon>Saccharomycetales</taxon>
        <taxon>Saccharomycetaceae</taxon>
        <taxon>Zygosaccharomyces</taxon>
    </lineage>
</organism>
<dbReference type="EMBL" id="BDGX01000045">
    <property type="protein sequence ID" value="GAV55024.1"/>
    <property type="molecule type" value="Genomic_DNA"/>
</dbReference>
<feature type="region of interest" description="Disordered" evidence="2">
    <location>
        <begin position="606"/>
        <end position="711"/>
    </location>
</feature>
<dbReference type="OrthoDB" id="5302359at2759"/>